<dbReference type="PROSITE" id="PS50268">
    <property type="entry name" value="CADHERIN_2"/>
    <property type="match status" value="7"/>
</dbReference>
<feature type="domain" description="Cadherin" evidence="14">
    <location>
        <begin position="247"/>
        <end position="364"/>
    </location>
</feature>
<keyword evidence="4" id="KW-0732">Signal</keyword>
<dbReference type="FunFam" id="2.60.40.60:FF:000036">
    <property type="entry name" value="Protocadherin 9"/>
    <property type="match status" value="1"/>
</dbReference>
<feature type="domain" description="Cadherin" evidence="14">
    <location>
        <begin position="692"/>
        <end position="795"/>
    </location>
</feature>
<dbReference type="GO" id="GO:0005886">
    <property type="term" value="C:plasma membrane"/>
    <property type="evidence" value="ECO:0007669"/>
    <property type="project" value="UniProtKB-SubCell"/>
</dbReference>
<dbReference type="GO" id="GO:0007156">
    <property type="term" value="P:homophilic cell adhesion via plasma membrane adhesion molecules"/>
    <property type="evidence" value="ECO:0007669"/>
    <property type="project" value="InterPro"/>
</dbReference>
<dbReference type="FunFam" id="2.60.40.60:FF:000072">
    <property type="entry name" value="Protocadherin 1"/>
    <property type="match status" value="1"/>
</dbReference>
<feature type="compositionally biased region" description="Pro residues" evidence="13">
    <location>
        <begin position="1415"/>
        <end position="1429"/>
    </location>
</feature>
<sequence length="1493" mass="162432">MAGAQRPPRISRGWIPAYSYFWGFRVWISARLTPTLRDPTLCGERRTAQRAKERARFLGPFRLALASPPFLPALLTGLCSASTCWMWAEMICPAQSTRSEPGCHCGAPAEGRESTVLRRPWHGQPLLLAMISAPARLDGPGGLWAARPGREPGPPSPARSLRAAAVAAFRPPSRAGTRGPALRAPPVPGGARDAGDTTEGRAGAGVGPGGLLRDGSTGAGAARATRTFLSRTYILTTFLVCITFQSSAQMKQYFVQEELPDNILIGNLMRDLNLTLMLNVSLEVPLNFKLVYKVGEPPLVRIQEDTGDIFTTNVNIDREVLCPEIVNNADCFYEVEVAVLPDAIFRLVKLRFVIEDINDNAPSFPTTIINITVPENSLIGSRYSVPAASDADIGINAVQNYSLLAGRSAFGLGVGVAPDGQKVPQLVVLKPLDREEKDVYIMKLKVEDGGSPQRSSTAILQVKILDVNDNHPVFSQDEVEVNIPESAPVGTSVVQLHATDADVGENAIIHFYFSNLLPSQAQRLFDLNSKTGLITIKEPLDREEAASHKLLVWADDGGLSPARALVRVNVLDVNDNAPSIDIRYIVNPVNGTVVLSENAPLYTKIALITVTDKDAGNNGRVICFMDQNLPFRLRPVFANQYLLETNALLDFEAAKEYAINLMAVDAGQPPLNQSSMLIIKVKDENDNAPVFTQRVITTSIPENNSPGSQVTKVTATDADSGRNGEISYVLGADAPPEFELDQRTGMLTAVTKLDREKQEKYHLTVLAKDNGVPPLTTNATVIVRVLDQNDNVPVFSHEEYNFYVPENLPRHGTVGLINVSDLDKGENSVVTLSIVGVNKEFTIDPHTGVIRPNVSFDREKQESYTFYVRARDGGRVPQSATAKVTINVVDVNDNVPVFVAPSSNYSFHLVLPSTDPGTVVFTVRAVDNDTGINAQLLYTIVEGNARGLFVMNETTGDITMKNRAVRADRGLHRLVVKANDLGQPDALSNVIVVNLFVNESVTNATLVEDLVRRKAAVPATPDIEITDASSPSDDYVKIVIATAVASTAVALVIVIIVIVRCYQPAHLKAAQKSKQSSEWVTPNPENRQMIMLQKKKQKKKKKKKQQQQQPPKNLLLHFVNIEESKSDDADDDGHSTTMDLPTELEEDAMRKYDWGTVPTTFKPDSPDLARHYQSTSPQPAFQIQPETPLSSKHHFIQELPLDNTFVAYDSVSKCSSSSSDPYSVSECSFPLTTFKDVVSVRARPPMKDVVRARTPMKETTTTVEILVHPEPQSQRRVTFHLPEGSQESGSEGGPGELEAAVGAHALPLHYRRGEDFYRAAPSSRTEGDGNSDPECTAEITVQPTLEEVSDTCTQECLILGHSDACWMPAALARASPSHAQAAVPRHSPPVTLTSAHLQHRRSPPAAEFISLSYSSPPPASAHHASPPPGQAAAPQHSPAQPPWALQQGGPASVRAHCVSETAHTEDESAEGITLKTFTAGRQARAPRDDEHPF</sequence>
<keyword evidence="7" id="KW-0130">Cell adhesion</keyword>
<dbReference type="Gene3D" id="2.60.40.60">
    <property type="entry name" value="Cadherins"/>
    <property type="match status" value="7"/>
</dbReference>
<dbReference type="FunFam" id="2.60.40.60:FF:000005">
    <property type="entry name" value="Protocadherin 9"/>
    <property type="match status" value="2"/>
</dbReference>
<accession>A0A7E6CYZ5</accession>
<keyword evidence="8" id="KW-1133">Transmembrane helix</keyword>
<evidence type="ECO:0000313" key="15">
    <source>
        <dbReference type="Proteomes" id="UP000504628"/>
    </source>
</evidence>
<dbReference type="InterPro" id="IPR013164">
    <property type="entry name" value="Cadherin_N"/>
</dbReference>
<evidence type="ECO:0000256" key="7">
    <source>
        <dbReference type="ARBA" id="ARBA00022889"/>
    </source>
</evidence>
<comment type="function">
    <text evidence="11">Potential calcium-dependent cell-adhesion protein.</text>
</comment>
<evidence type="ECO:0000256" key="3">
    <source>
        <dbReference type="ARBA" id="ARBA00022692"/>
    </source>
</evidence>
<dbReference type="PROSITE" id="PS00232">
    <property type="entry name" value="CADHERIN_1"/>
    <property type="match status" value="3"/>
</dbReference>
<evidence type="ECO:0000256" key="1">
    <source>
        <dbReference type="ARBA" id="ARBA00004251"/>
    </source>
</evidence>
<keyword evidence="15" id="KW-1185">Reference proteome</keyword>
<feature type="region of interest" description="Disordered" evidence="13">
    <location>
        <begin position="1270"/>
        <end position="1297"/>
    </location>
</feature>
<dbReference type="Pfam" id="PF08374">
    <property type="entry name" value="Protocadherin"/>
    <property type="match status" value="1"/>
</dbReference>
<evidence type="ECO:0000259" key="14">
    <source>
        <dbReference type="PROSITE" id="PS50268"/>
    </source>
</evidence>
<keyword evidence="3" id="KW-0812">Transmembrane</keyword>
<feature type="domain" description="Cadherin" evidence="14">
    <location>
        <begin position="587"/>
        <end position="691"/>
    </location>
</feature>
<keyword evidence="6 12" id="KW-0106">Calcium</keyword>
<dbReference type="Pfam" id="PF00028">
    <property type="entry name" value="Cadherin"/>
    <property type="match status" value="6"/>
</dbReference>
<dbReference type="RefSeq" id="XP_035872273.1">
    <property type="nucleotide sequence ID" value="XM_036016380.1"/>
</dbReference>
<dbReference type="GO" id="GO:0005509">
    <property type="term" value="F:calcium ion binding"/>
    <property type="evidence" value="ECO:0007669"/>
    <property type="project" value="UniProtKB-UniRule"/>
</dbReference>
<name>A0A7E6CYZ5_9CHIR</name>
<evidence type="ECO:0000256" key="10">
    <source>
        <dbReference type="ARBA" id="ARBA00023180"/>
    </source>
</evidence>
<evidence type="ECO:0000256" key="2">
    <source>
        <dbReference type="ARBA" id="ARBA00022475"/>
    </source>
</evidence>
<dbReference type="FunFam" id="2.60.40.60:FF:000016">
    <property type="entry name" value="Protocadherin 9"/>
    <property type="match status" value="1"/>
</dbReference>
<dbReference type="Pfam" id="PF08266">
    <property type="entry name" value="Cadherin_2"/>
    <property type="match status" value="1"/>
</dbReference>
<dbReference type="InParanoid" id="A0A7E6CYZ5"/>
<dbReference type="CTD" id="27328"/>
<keyword evidence="10" id="KW-0325">Glycoprotein</keyword>
<feature type="region of interest" description="Disordered" evidence="13">
    <location>
        <begin position="1409"/>
        <end position="1493"/>
    </location>
</feature>
<proteinExistence type="predicted"/>
<evidence type="ECO:0000256" key="9">
    <source>
        <dbReference type="ARBA" id="ARBA00023136"/>
    </source>
</evidence>
<dbReference type="InterPro" id="IPR013585">
    <property type="entry name" value="Protocadherin"/>
</dbReference>
<feature type="compositionally biased region" description="Gly residues" evidence="13">
    <location>
        <begin position="202"/>
        <end position="212"/>
    </location>
</feature>
<feature type="region of interest" description="Disordered" evidence="13">
    <location>
        <begin position="170"/>
        <end position="217"/>
    </location>
</feature>
<feature type="domain" description="Cadherin" evidence="14">
    <location>
        <begin position="365"/>
        <end position="474"/>
    </location>
</feature>
<dbReference type="PANTHER" id="PTHR24028:SF254">
    <property type="entry name" value="PROTOCADHERIN-11 X-LINKED-RELATED"/>
    <property type="match status" value="1"/>
</dbReference>
<dbReference type="OrthoDB" id="6252479at2759"/>
<dbReference type="FunFam" id="2.60.40.60:FF:000043">
    <property type="entry name" value="Protocadherin 1"/>
    <property type="match status" value="1"/>
</dbReference>
<evidence type="ECO:0000256" key="4">
    <source>
        <dbReference type="ARBA" id="ARBA00022729"/>
    </source>
</evidence>
<evidence type="ECO:0000256" key="13">
    <source>
        <dbReference type="SAM" id="MobiDB-lite"/>
    </source>
</evidence>
<dbReference type="SMART" id="SM00112">
    <property type="entry name" value="CA"/>
    <property type="match status" value="7"/>
</dbReference>
<dbReference type="InterPro" id="IPR050174">
    <property type="entry name" value="Protocadherin/Cadherin-CA"/>
</dbReference>
<protein>
    <submittedName>
        <fullName evidence="16">Protocadherin-11 X-linked</fullName>
    </submittedName>
</protein>
<evidence type="ECO:0000256" key="8">
    <source>
        <dbReference type="ARBA" id="ARBA00022989"/>
    </source>
</evidence>
<dbReference type="GeneID" id="114504891"/>
<evidence type="ECO:0000256" key="12">
    <source>
        <dbReference type="PROSITE-ProRule" id="PRU00043"/>
    </source>
</evidence>
<feature type="domain" description="Cadherin" evidence="14">
    <location>
        <begin position="910"/>
        <end position="1020"/>
    </location>
</feature>
<evidence type="ECO:0000313" key="16">
    <source>
        <dbReference type="RefSeq" id="XP_035872273.1"/>
    </source>
</evidence>
<dbReference type="CDD" id="cd11304">
    <property type="entry name" value="Cadherin_repeat"/>
    <property type="match status" value="7"/>
</dbReference>
<evidence type="ECO:0000256" key="6">
    <source>
        <dbReference type="ARBA" id="ARBA00022837"/>
    </source>
</evidence>
<evidence type="ECO:0000256" key="5">
    <source>
        <dbReference type="ARBA" id="ARBA00022737"/>
    </source>
</evidence>
<dbReference type="InterPro" id="IPR002126">
    <property type="entry name" value="Cadherin-like_dom"/>
</dbReference>
<reference evidence="16" key="1">
    <citation type="submission" date="2025-08" db="UniProtKB">
        <authorList>
            <consortium name="RefSeq"/>
        </authorList>
    </citation>
    <scope>IDENTIFICATION</scope>
    <source>
        <tissue evidence="16">Muscle</tissue>
    </source>
</reference>
<organism evidence="15 16">
    <name type="scientific">Phyllostomus discolor</name>
    <name type="common">pale spear-nosed bat</name>
    <dbReference type="NCBI Taxonomy" id="89673"/>
    <lineage>
        <taxon>Eukaryota</taxon>
        <taxon>Metazoa</taxon>
        <taxon>Chordata</taxon>
        <taxon>Craniata</taxon>
        <taxon>Vertebrata</taxon>
        <taxon>Euteleostomi</taxon>
        <taxon>Mammalia</taxon>
        <taxon>Eutheria</taxon>
        <taxon>Laurasiatheria</taxon>
        <taxon>Chiroptera</taxon>
        <taxon>Yangochiroptera</taxon>
        <taxon>Phyllostomidae</taxon>
        <taxon>Phyllostominae</taxon>
        <taxon>Phyllostomus</taxon>
    </lineage>
</organism>
<feature type="region of interest" description="Disordered" evidence="13">
    <location>
        <begin position="1093"/>
        <end position="1115"/>
    </location>
</feature>
<dbReference type="PRINTS" id="PR00205">
    <property type="entry name" value="CADHERIN"/>
</dbReference>
<dbReference type="PANTHER" id="PTHR24028">
    <property type="entry name" value="CADHERIN-87A"/>
    <property type="match status" value="1"/>
</dbReference>
<evidence type="ECO:0000256" key="11">
    <source>
        <dbReference type="ARBA" id="ARBA00037723"/>
    </source>
</evidence>
<gene>
    <name evidence="16" type="primary">PCDH11X</name>
</gene>
<dbReference type="KEGG" id="pdic:114504891"/>
<keyword evidence="5" id="KW-0677">Repeat</keyword>
<feature type="domain" description="Cadherin" evidence="14">
    <location>
        <begin position="475"/>
        <end position="580"/>
    </location>
</feature>
<keyword evidence="9" id="KW-0472">Membrane</keyword>
<dbReference type="InterPro" id="IPR020894">
    <property type="entry name" value="Cadherin_CS"/>
</dbReference>
<feature type="compositionally biased region" description="Basic residues" evidence="13">
    <location>
        <begin position="1093"/>
        <end position="1105"/>
    </location>
</feature>
<keyword evidence="2" id="KW-1003">Cell membrane</keyword>
<dbReference type="FunFam" id="2.60.40.60:FF:000069">
    <property type="entry name" value="Protocadherin-11 X-linked"/>
    <property type="match status" value="1"/>
</dbReference>
<dbReference type="InterPro" id="IPR015919">
    <property type="entry name" value="Cadherin-like_sf"/>
</dbReference>
<comment type="subcellular location">
    <subcellularLocation>
        <location evidence="1">Cell membrane</location>
        <topology evidence="1">Single-pass type I membrane protein</topology>
    </subcellularLocation>
</comment>
<dbReference type="Proteomes" id="UP000504628">
    <property type="component" value="Chromosome X"/>
</dbReference>
<feature type="domain" description="Cadherin" evidence="14">
    <location>
        <begin position="796"/>
        <end position="898"/>
    </location>
</feature>
<dbReference type="SUPFAM" id="SSF49313">
    <property type="entry name" value="Cadherin-like"/>
    <property type="match status" value="6"/>
</dbReference>
<dbReference type="FunCoup" id="A0A7E6CYZ5">
    <property type="interactions" value="251"/>
</dbReference>